<dbReference type="InterPro" id="IPR001810">
    <property type="entry name" value="F-box_dom"/>
</dbReference>
<dbReference type="SUPFAM" id="SSF52047">
    <property type="entry name" value="RNI-like"/>
    <property type="match status" value="1"/>
</dbReference>
<dbReference type="InterPro" id="IPR050232">
    <property type="entry name" value="FBL13/AtMIF1-like"/>
</dbReference>
<dbReference type="KEGG" id="aprc:113854244"/>
<feature type="domain" description="F-box" evidence="1">
    <location>
        <begin position="8"/>
        <end position="44"/>
    </location>
</feature>
<dbReference type="InterPro" id="IPR053781">
    <property type="entry name" value="F-box_AtFBL13-like"/>
</dbReference>
<dbReference type="AlphaFoldDB" id="A0A8B8KD07"/>
<feature type="domain" description="At1g61320/AtMIF1 LRR" evidence="2">
    <location>
        <begin position="89"/>
        <end position="362"/>
    </location>
</feature>
<dbReference type="GeneID" id="113854244"/>
<organism evidence="3 4">
    <name type="scientific">Abrus precatorius</name>
    <name type="common">Indian licorice</name>
    <name type="synonym">Glycine abrus</name>
    <dbReference type="NCBI Taxonomy" id="3816"/>
    <lineage>
        <taxon>Eukaryota</taxon>
        <taxon>Viridiplantae</taxon>
        <taxon>Streptophyta</taxon>
        <taxon>Embryophyta</taxon>
        <taxon>Tracheophyta</taxon>
        <taxon>Spermatophyta</taxon>
        <taxon>Magnoliopsida</taxon>
        <taxon>eudicotyledons</taxon>
        <taxon>Gunneridae</taxon>
        <taxon>Pentapetalae</taxon>
        <taxon>rosids</taxon>
        <taxon>fabids</taxon>
        <taxon>Fabales</taxon>
        <taxon>Fabaceae</taxon>
        <taxon>Papilionoideae</taxon>
        <taxon>50 kb inversion clade</taxon>
        <taxon>NPAAA clade</taxon>
        <taxon>indigoferoid/millettioid clade</taxon>
        <taxon>Abreae</taxon>
        <taxon>Abrus</taxon>
    </lineage>
</organism>
<dbReference type="Proteomes" id="UP000694853">
    <property type="component" value="Unplaced"/>
</dbReference>
<gene>
    <name evidence="4" type="primary">LOC113854244</name>
</gene>
<accession>A0A8B8KD07</accession>
<name>A0A8B8KD07_ABRPR</name>
<dbReference type="Gene3D" id="3.80.10.10">
    <property type="entry name" value="Ribonuclease Inhibitor"/>
    <property type="match status" value="1"/>
</dbReference>
<dbReference type="RefSeq" id="XP_027340949.1">
    <property type="nucleotide sequence ID" value="XM_027485148.1"/>
</dbReference>
<dbReference type="InterPro" id="IPR036047">
    <property type="entry name" value="F-box-like_dom_sf"/>
</dbReference>
<proteinExistence type="predicted"/>
<dbReference type="SUPFAM" id="SSF81383">
    <property type="entry name" value="F-box domain"/>
    <property type="match status" value="1"/>
</dbReference>
<dbReference type="Pfam" id="PF23622">
    <property type="entry name" value="LRR_At1g61320_AtMIF1"/>
    <property type="match status" value="1"/>
</dbReference>
<dbReference type="CDD" id="cd22160">
    <property type="entry name" value="F-box_AtFBL13-like"/>
    <property type="match status" value="1"/>
</dbReference>
<keyword evidence="3" id="KW-1185">Reference proteome</keyword>
<protein>
    <submittedName>
        <fullName evidence="4">F-box protein At3g62230-like</fullName>
    </submittedName>
</protein>
<dbReference type="PANTHER" id="PTHR31900">
    <property type="entry name" value="F-BOX/RNI SUPERFAMILY PROTEIN-RELATED"/>
    <property type="match status" value="1"/>
</dbReference>
<dbReference type="Pfam" id="PF00646">
    <property type="entry name" value="F-box"/>
    <property type="match status" value="1"/>
</dbReference>
<evidence type="ECO:0000259" key="1">
    <source>
        <dbReference type="Pfam" id="PF00646"/>
    </source>
</evidence>
<reference evidence="3" key="1">
    <citation type="journal article" date="2019" name="Toxins">
        <title>Detection of Abrin-Like and Prepropulchellin-Like Toxin Genes and Transcripts Using Whole Genome Sequencing and Full-Length Transcript Sequencing of Abrus precatorius.</title>
        <authorList>
            <person name="Hovde B.T."/>
            <person name="Daligault H.E."/>
            <person name="Hanschen E.R."/>
            <person name="Kunde Y.A."/>
            <person name="Johnson M.B."/>
            <person name="Starkenburg S.R."/>
            <person name="Johnson S.L."/>
        </authorList>
    </citation>
    <scope>NUCLEOTIDE SEQUENCE [LARGE SCALE GENOMIC DNA]</scope>
</reference>
<evidence type="ECO:0000259" key="2">
    <source>
        <dbReference type="Pfam" id="PF23622"/>
    </source>
</evidence>
<dbReference type="PANTHER" id="PTHR31900:SF34">
    <property type="entry name" value="EMB|CAB62440.1-RELATED"/>
    <property type="match status" value="1"/>
</dbReference>
<dbReference type="InterPro" id="IPR032675">
    <property type="entry name" value="LRR_dom_sf"/>
</dbReference>
<sequence>MENNFDRFSLLPDALLLTIISLLPFKEAVRTCIFSKRWLHLWEKTPYIEFNELFFVKPNESFYSRVAQRNAFLKFMTLWLDNRKEGVMEKFSLKLSNPEEASEIIERSVAFVTKHGVKELELDFSNPNWEKEDFPKKRVALFKLPKDVYEHETVESLKLYSCSFIENDLTNLHALKEVSLGWMEVTLDAITTLLSNCKMIESLILKKCWNSKHFEIGGKELNLKRLVVDNCNFQIAMFKVNAPNLCFFKYAGSMSIFEIKASTALEEAHLDFNLEFGSIGLGFYLQGLMKDLYTVRVLTVCTFVLQVLPVGQKLRMEHDMKTRHLIMQMTLHDYELQGISFLLNSCPVLESLTLELGLGRTSEDDEDLIELVDNPIRWMNAEDGEFIRIVDSKKTWMENLLIYECLESTLKLVEVKDFVVSVNGIILLYYLIRCSRVLERVNINVLKGEIDGSSKNVACYRGVEELLMTTPRASKDLQISFRY</sequence>
<evidence type="ECO:0000313" key="4">
    <source>
        <dbReference type="RefSeq" id="XP_027340949.1"/>
    </source>
</evidence>
<dbReference type="OrthoDB" id="1416519at2759"/>
<evidence type="ECO:0000313" key="3">
    <source>
        <dbReference type="Proteomes" id="UP000694853"/>
    </source>
</evidence>
<reference evidence="4" key="2">
    <citation type="submission" date="2025-08" db="UniProtKB">
        <authorList>
            <consortium name="RefSeq"/>
        </authorList>
    </citation>
    <scope>IDENTIFICATION</scope>
    <source>
        <tissue evidence="4">Young leaves</tissue>
    </source>
</reference>
<dbReference type="InterPro" id="IPR055357">
    <property type="entry name" value="LRR_At1g61320_AtMIF1"/>
</dbReference>